<dbReference type="PROSITE" id="PS00012">
    <property type="entry name" value="PHOSPHOPANTETHEINE"/>
    <property type="match status" value="1"/>
</dbReference>
<evidence type="ECO:0000256" key="1">
    <source>
        <dbReference type="ARBA" id="ARBA00001957"/>
    </source>
</evidence>
<dbReference type="InterPro" id="IPR055123">
    <property type="entry name" value="SpnB-like_Rossmann"/>
</dbReference>
<dbReference type="Pfam" id="PF14765">
    <property type="entry name" value="PS-DH"/>
    <property type="match status" value="1"/>
</dbReference>
<dbReference type="Gene3D" id="3.40.366.10">
    <property type="entry name" value="Malonyl-Coenzyme A Acyl Carrier Protein, domain 2"/>
    <property type="match status" value="1"/>
</dbReference>
<dbReference type="SMART" id="SM01294">
    <property type="entry name" value="PKS_PP_betabranch"/>
    <property type="match status" value="1"/>
</dbReference>
<dbReference type="PANTHER" id="PTHR43775:SF51">
    <property type="entry name" value="INACTIVE PHENOLPHTHIOCEROL SYNTHESIS POLYKETIDE SYNTHASE TYPE I PKS1-RELATED"/>
    <property type="match status" value="1"/>
</dbReference>
<dbReference type="SUPFAM" id="SSF52151">
    <property type="entry name" value="FabD/lysophospholipase-like"/>
    <property type="match status" value="1"/>
</dbReference>
<dbReference type="Pfam" id="PF00109">
    <property type="entry name" value="ketoacyl-synt"/>
    <property type="match status" value="1"/>
</dbReference>
<evidence type="ECO:0000256" key="9">
    <source>
        <dbReference type="PROSITE-ProRule" id="PRU01363"/>
    </source>
</evidence>
<dbReference type="Gene3D" id="1.10.1200.10">
    <property type="entry name" value="ACP-like"/>
    <property type="match status" value="1"/>
</dbReference>
<evidence type="ECO:0000256" key="2">
    <source>
        <dbReference type="ARBA" id="ARBA00004792"/>
    </source>
</evidence>
<evidence type="ECO:0000256" key="7">
    <source>
        <dbReference type="ARBA" id="ARBA00023268"/>
    </source>
</evidence>
<feature type="domain" description="Carrier" evidence="10">
    <location>
        <begin position="1556"/>
        <end position="1631"/>
    </location>
</feature>
<dbReference type="InterPro" id="IPR049551">
    <property type="entry name" value="PKS_DH_C"/>
</dbReference>
<dbReference type="PROSITE" id="PS50075">
    <property type="entry name" value="CARRIER"/>
    <property type="match status" value="1"/>
</dbReference>
<feature type="active site" description="Proton donor; for dehydratase activity" evidence="9">
    <location>
        <position position="1067"/>
    </location>
</feature>
<feature type="region of interest" description="C-terminal hotdog fold" evidence="9">
    <location>
        <begin position="1010"/>
        <end position="1145"/>
    </location>
</feature>
<evidence type="ECO:0000256" key="5">
    <source>
        <dbReference type="ARBA" id="ARBA00022679"/>
    </source>
</evidence>
<dbReference type="SMART" id="SM00822">
    <property type="entry name" value="PKS_KR"/>
    <property type="match status" value="1"/>
</dbReference>
<proteinExistence type="predicted"/>
<feature type="domain" description="Ketosynthase family 3 (KS3)" evidence="11">
    <location>
        <begin position="38"/>
        <end position="460"/>
    </location>
</feature>
<name>A0ABV6AAR2_9PSEU</name>
<dbReference type="Gene3D" id="3.40.50.720">
    <property type="entry name" value="NAD(P)-binding Rossmann-like Domain"/>
    <property type="match status" value="1"/>
</dbReference>
<keyword evidence="4" id="KW-0597">Phosphoprotein</keyword>
<dbReference type="Pfam" id="PF21089">
    <property type="entry name" value="PKS_DH_N"/>
    <property type="match status" value="1"/>
</dbReference>
<dbReference type="Pfam" id="PF08659">
    <property type="entry name" value="KR"/>
    <property type="match status" value="1"/>
</dbReference>
<reference evidence="13 14" key="1">
    <citation type="submission" date="2024-09" db="EMBL/GenBank/DDBJ databases">
        <authorList>
            <person name="Sun Q."/>
            <person name="Mori K."/>
        </authorList>
    </citation>
    <scope>NUCLEOTIDE SEQUENCE [LARGE SCALE GENOMIC DNA]</scope>
    <source>
        <strain evidence="13 14">TBRC 7907</strain>
    </source>
</reference>
<dbReference type="Pfam" id="PF02801">
    <property type="entry name" value="Ketoacyl-synt_C"/>
    <property type="match status" value="1"/>
</dbReference>
<dbReference type="SMART" id="SM00823">
    <property type="entry name" value="PKS_PP"/>
    <property type="match status" value="1"/>
</dbReference>
<dbReference type="SUPFAM" id="SSF51735">
    <property type="entry name" value="NAD(P)-binding Rossmann-fold domains"/>
    <property type="match status" value="2"/>
</dbReference>
<feature type="region of interest" description="N-terminal hotdog fold" evidence="9">
    <location>
        <begin position="884"/>
        <end position="998"/>
    </location>
</feature>
<dbReference type="InterPro" id="IPR050091">
    <property type="entry name" value="PKS_NRPS_Biosynth_Enz"/>
</dbReference>
<dbReference type="InterPro" id="IPR014030">
    <property type="entry name" value="Ketoacyl_synth_N"/>
</dbReference>
<dbReference type="Pfam" id="PF22953">
    <property type="entry name" value="SpnB_Rossmann"/>
    <property type="match status" value="1"/>
</dbReference>
<dbReference type="InterPro" id="IPR001227">
    <property type="entry name" value="Ac_transferase_dom_sf"/>
</dbReference>
<dbReference type="InterPro" id="IPR014031">
    <property type="entry name" value="Ketoacyl_synth_C"/>
</dbReference>
<accession>A0ABV6AAR2</accession>
<organism evidence="13 14">
    <name type="scientific">Allokutzneria oryzae</name>
    <dbReference type="NCBI Taxonomy" id="1378989"/>
    <lineage>
        <taxon>Bacteria</taxon>
        <taxon>Bacillati</taxon>
        <taxon>Actinomycetota</taxon>
        <taxon>Actinomycetes</taxon>
        <taxon>Pseudonocardiales</taxon>
        <taxon>Pseudonocardiaceae</taxon>
        <taxon>Allokutzneria</taxon>
    </lineage>
</organism>
<dbReference type="SUPFAM" id="SSF55048">
    <property type="entry name" value="Probable ACP-binding domain of malonyl-CoA ACP transacylase"/>
    <property type="match status" value="1"/>
</dbReference>
<evidence type="ECO:0000259" key="12">
    <source>
        <dbReference type="PROSITE" id="PS52019"/>
    </source>
</evidence>
<comment type="pathway">
    <text evidence="2">Antibiotic biosynthesis.</text>
</comment>
<dbReference type="Pfam" id="PF00698">
    <property type="entry name" value="Acyl_transf_1"/>
    <property type="match status" value="1"/>
</dbReference>
<keyword evidence="3" id="KW-0596">Phosphopantetheine</keyword>
<keyword evidence="8" id="KW-0012">Acyltransferase</keyword>
<dbReference type="InterPro" id="IPR049900">
    <property type="entry name" value="PKS_mFAS_DH"/>
</dbReference>
<dbReference type="InterPro" id="IPR016035">
    <property type="entry name" value="Acyl_Trfase/lysoPLipase"/>
</dbReference>
<evidence type="ECO:0000259" key="10">
    <source>
        <dbReference type="PROSITE" id="PS50075"/>
    </source>
</evidence>
<feature type="domain" description="PKS/mFAS DH" evidence="12">
    <location>
        <begin position="884"/>
        <end position="1145"/>
    </location>
</feature>
<dbReference type="Gene3D" id="3.10.129.110">
    <property type="entry name" value="Polyketide synthase dehydratase"/>
    <property type="match status" value="1"/>
</dbReference>
<keyword evidence="7" id="KW-0511">Multifunctional enzyme</keyword>
<dbReference type="InterPro" id="IPR036736">
    <property type="entry name" value="ACP-like_sf"/>
</dbReference>
<dbReference type="InterPro" id="IPR016039">
    <property type="entry name" value="Thiolase-like"/>
</dbReference>
<dbReference type="InterPro" id="IPR014043">
    <property type="entry name" value="Acyl_transferase_dom"/>
</dbReference>
<dbReference type="SMART" id="SM00825">
    <property type="entry name" value="PKS_KS"/>
    <property type="match status" value="1"/>
</dbReference>
<feature type="active site" description="Proton acceptor; for dehydratase activity" evidence="9">
    <location>
        <position position="914"/>
    </location>
</feature>
<dbReference type="SUPFAM" id="SSF53901">
    <property type="entry name" value="Thiolase-like"/>
    <property type="match status" value="1"/>
</dbReference>
<sequence length="1702" mass="178254">MELKMTAPNEKVFEALRASLKETERLRQQNRQLASAAREPIAIVGMACRYPGGVDSPEALWRLVDDGRDVIGDMPGDRGWDVEAIYHPDPGHPGTTYAREGGFLADATRFDAGFFGISPREALAMDPQQRVLLESAWEVFERAGIDPASVRGSRTGVFIGASYQGYGQGPAPEGSEGYLLTGNASAVVSGRIAFALGLEGPTLTVDTACSSSLVALHLAGQALRQRECALAVVGGVAVMSNPGAFVEFSRQRGLAPDGRCKSFSAAADGTGWGEGVGTLLLERLSDARRNGHRVLAVVRGSAVNSDGASNGLSAPSGPAQQRVINDALANARLSADQIDAVEAHGTGTVLGDPIEAQALLATYGQDRAQPLLLGSLKSNIGHTQAASGVAGVIKMVQAMRHGVLPRTLHVDEPSPHVNWSAGAVSLLTEPQEWHVTDRPRRAAVSSFGVSGTNAHVILEQAPPAESDEATGFTSEGVAPWTVSARTPEALRAQASRLLPLVGESPVDVAFSLATSRAALEHRAVVVGDLREGLTALSSGERSTALVTGAVTEGRLALLFSGQGSQRLGMGRELYEAFPVFRAAFDEVGAAVRDVIFGGDASVLDRTANTQPALFAVEVALFRLFESWGVRPDFLIGHSVGELAAAHVAGVLGVEDALTLVTARARLMEALPSGGAMVAVQAAEDAIELTEGVSIAAVNGPTSVVLSGDESAVVALAESLGVKTKRLRVSHAFHSHHMDGMLAEFRRVAEGLTYAAPTIPVVSNLTGEVVTEFTADYWVRHVREAVRFADGVKTLEDLGVTTMVELGPDGVLSAMVDAVAVPALRKDRGEVLSALTALSTVYVHGGEVDWTKVLPAGRLVDLPTYPFQRERYWLNSEAARTASGHPMLDAVVELPDGVALTGRLSLSAQPWLADHAVANNVLVPGTAFVELAAHAAESVGLDRIEELTLEAPLTVPSTGAVDLRVSVVDHEITVHSRIDGDQEWTRHATGTLASGAGDAEYLRGQWPPADAIAQNIDGYYDRLTDTGYGYGPTFQGLTAAWKQGDAVLAEVTLPVEGTGFGSHPALMDAALHAVGLGGFFPDTGQARLPFAWRDVTMHAKGVTEVRVRVTAAGPDAVSVLITDRSGAPVVSVESLVLRPLSTVQADSLFRIDWTEVPVPSEIGESADTVFHVPSATGEVPDAVRAVTAEVLEVVRDWLAGESTGRLALVTRGVLEGDLVSASVWGLARAAQAEHPDRIVLLDLDDDADLAAALASGEPQVAARAGTLLVPRLARAEVSTPDMKLTGTVLVTGATGTLGRLVAKHLVTAHGVGSLLLASRGGMSAPGAGELVDELTGLGAEVSLVACDVADREALRALLDGRELAGVVHTAGVIDDGVIESMTPDRLDTVLRPKVDAAWNLHELTRDHDLSMFTMFSSAAGVLGSPGQSNYAAANGFLDALAEHRAQLGLPGLSLAWGLWATEDGMAGGLAEADRGRMTRSGVAGLTPAQGLALFDAAHATTERVVVPIRLDLAAPRSQPIPAMLRGLVRTKPGKAAPDSSNALRERLASLSTVERQAALVDLVTGQAAAVLGHSSASAIGEDRAFTDLGFDSLTAVELRNGLTAATGLRLPATLVFDHPTPAALAERLLADLPGDATPARPAVLDRLDQVADDLAGLPEETRGEVAARLRRLLEEVSDRPRPEVVDRLDSASDDELFAFLDQS</sequence>
<comment type="caution">
    <text evidence="13">The sequence shown here is derived from an EMBL/GenBank/DDBJ whole genome shotgun (WGS) entry which is preliminary data.</text>
</comment>
<evidence type="ECO:0000259" key="11">
    <source>
        <dbReference type="PROSITE" id="PS52004"/>
    </source>
</evidence>
<dbReference type="SMART" id="SM00827">
    <property type="entry name" value="PKS_AT"/>
    <property type="match status" value="1"/>
</dbReference>
<dbReference type="EMBL" id="JBHLZU010000038">
    <property type="protein sequence ID" value="MFB9909720.1"/>
    <property type="molecule type" value="Genomic_DNA"/>
</dbReference>
<dbReference type="InterPro" id="IPR006162">
    <property type="entry name" value="Ppantetheine_attach_site"/>
</dbReference>
<evidence type="ECO:0000313" key="14">
    <source>
        <dbReference type="Proteomes" id="UP001589693"/>
    </source>
</evidence>
<dbReference type="CDD" id="cd00833">
    <property type="entry name" value="PKS"/>
    <property type="match status" value="1"/>
</dbReference>
<dbReference type="Gene3D" id="3.40.47.10">
    <property type="match status" value="1"/>
</dbReference>
<dbReference type="InterPro" id="IPR032821">
    <property type="entry name" value="PKS_assoc"/>
</dbReference>
<dbReference type="SMART" id="SM00826">
    <property type="entry name" value="PKS_DH"/>
    <property type="match status" value="1"/>
</dbReference>
<dbReference type="PROSITE" id="PS52019">
    <property type="entry name" value="PKS_MFAS_DH"/>
    <property type="match status" value="1"/>
</dbReference>
<dbReference type="Pfam" id="PF16197">
    <property type="entry name" value="KAsynt_C_assoc"/>
    <property type="match status" value="1"/>
</dbReference>
<dbReference type="InterPro" id="IPR013968">
    <property type="entry name" value="PKS_KR"/>
</dbReference>
<evidence type="ECO:0000256" key="3">
    <source>
        <dbReference type="ARBA" id="ARBA00022450"/>
    </source>
</evidence>
<dbReference type="InterPro" id="IPR042104">
    <property type="entry name" value="PKS_dehydratase_sf"/>
</dbReference>
<dbReference type="InterPro" id="IPR020806">
    <property type="entry name" value="PKS_PP-bd"/>
</dbReference>
<dbReference type="InterPro" id="IPR057326">
    <property type="entry name" value="KR_dom"/>
</dbReference>
<dbReference type="Proteomes" id="UP001589693">
    <property type="component" value="Unassembled WGS sequence"/>
</dbReference>
<keyword evidence="6" id="KW-0045">Antibiotic biosynthesis</keyword>
<dbReference type="InterPro" id="IPR049552">
    <property type="entry name" value="PKS_DH_N"/>
</dbReference>
<protein>
    <submittedName>
        <fullName evidence="13">SDR family NAD(P)-dependent oxidoreductase</fullName>
    </submittedName>
</protein>
<comment type="cofactor">
    <cofactor evidence="1">
        <name>pantetheine 4'-phosphate</name>
        <dbReference type="ChEBI" id="CHEBI:47942"/>
    </cofactor>
</comment>
<evidence type="ECO:0000313" key="13">
    <source>
        <dbReference type="EMBL" id="MFB9909720.1"/>
    </source>
</evidence>
<dbReference type="InterPro" id="IPR016036">
    <property type="entry name" value="Malonyl_transacylase_ACP-bd"/>
</dbReference>
<dbReference type="InterPro" id="IPR020841">
    <property type="entry name" value="PKS_Beta-ketoAc_synthase_dom"/>
</dbReference>
<dbReference type="PANTHER" id="PTHR43775">
    <property type="entry name" value="FATTY ACID SYNTHASE"/>
    <property type="match status" value="1"/>
</dbReference>
<dbReference type="PROSITE" id="PS52004">
    <property type="entry name" value="KS3_2"/>
    <property type="match status" value="1"/>
</dbReference>
<dbReference type="Pfam" id="PF08990">
    <property type="entry name" value="Docking"/>
    <property type="match status" value="1"/>
</dbReference>
<evidence type="ECO:0000256" key="4">
    <source>
        <dbReference type="ARBA" id="ARBA00022553"/>
    </source>
</evidence>
<dbReference type="Pfam" id="PF00550">
    <property type="entry name" value="PP-binding"/>
    <property type="match status" value="1"/>
</dbReference>
<dbReference type="Gene3D" id="3.30.70.3290">
    <property type="match status" value="1"/>
</dbReference>
<dbReference type="PROSITE" id="PS00606">
    <property type="entry name" value="KS3_1"/>
    <property type="match status" value="1"/>
</dbReference>
<gene>
    <name evidence="13" type="ORF">ACFFQA_37795</name>
</gene>
<dbReference type="InterPro" id="IPR015083">
    <property type="entry name" value="NorB/c/GfsB-D-like_docking"/>
</dbReference>
<keyword evidence="5" id="KW-0808">Transferase</keyword>
<dbReference type="SUPFAM" id="SSF47336">
    <property type="entry name" value="ACP-like"/>
    <property type="match status" value="1"/>
</dbReference>
<dbReference type="CDD" id="cd08956">
    <property type="entry name" value="KR_3_FAS_SDR_x"/>
    <property type="match status" value="1"/>
</dbReference>
<dbReference type="InterPro" id="IPR009081">
    <property type="entry name" value="PP-bd_ACP"/>
</dbReference>
<dbReference type="InterPro" id="IPR036291">
    <property type="entry name" value="NAD(P)-bd_dom_sf"/>
</dbReference>
<dbReference type="InterPro" id="IPR018201">
    <property type="entry name" value="Ketoacyl_synth_AS"/>
</dbReference>
<evidence type="ECO:0000256" key="6">
    <source>
        <dbReference type="ARBA" id="ARBA00023194"/>
    </source>
</evidence>
<evidence type="ECO:0000256" key="8">
    <source>
        <dbReference type="ARBA" id="ARBA00023315"/>
    </source>
</evidence>
<dbReference type="RefSeq" id="WP_377862634.1">
    <property type="nucleotide sequence ID" value="NZ_JBHLZU010000038.1"/>
</dbReference>
<dbReference type="InterPro" id="IPR020807">
    <property type="entry name" value="PKS_DH"/>
</dbReference>
<keyword evidence="14" id="KW-1185">Reference proteome</keyword>